<keyword evidence="5 9" id="KW-0378">Hydrolase</keyword>
<feature type="compositionally biased region" description="Acidic residues" evidence="10">
    <location>
        <begin position="127"/>
        <end position="137"/>
    </location>
</feature>
<dbReference type="PROSITE" id="PS51746">
    <property type="entry name" value="PPM_2"/>
    <property type="match status" value="1"/>
</dbReference>
<feature type="region of interest" description="Disordered" evidence="10">
    <location>
        <begin position="121"/>
        <end position="151"/>
    </location>
</feature>
<feature type="compositionally biased region" description="Basic and acidic residues" evidence="10">
    <location>
        <begin position="284"/>
        <end position="300"/>
    </location>
</feature>
<evidence type="ECO:0000313" key="12">
    <source>
        <dbReference type="EnsemblMetazoa" id="GAUT047073-PA"/>
    </source>
</evidence>
<dbReference type="InterPro" id="IPR000222">
    <property type="entry name" value="PP2C_BS"/>
</dbReference>
<evidence type="ECO:0000256" key="8">
    <source>
        <dbReference type="ARBA" id="ARBA00023211"/>
    </source>
</evidence>
<evidence type="ECO:0000259" key="11">
    <source>
        <dbReference type="PROSITE" id="PS51746"/>
    </source>
</evidence>
<evidence type="ECO:0000256" key="10">
    <source>
        <dbReference type="SAM" id="MobiDB-lite"/>
    </source>
</evidence>
<keyword evidence="7 9" id="KW-0904">Protein phosphatase</keyword>
<feature type="compositionally biased region" description="Low complexity" evidence="10">
    <location>
        <begin position="232"/>
        <end position="243"/>
    </location>
</feature>
<dbReference type="STRING" id="7395.A0A1A9VTK0"/>
<accession>A0A1A9VTK0</accession>
<sequence length="740" mass="80270">MGAYLSQPKTEKESTDESNDYLMVGACSMQGWRNSQEDAHNSILTYDTNASFFAVYDGHGGAEVSTYCSDKFPAFLKTLATYQEGAFEQALKDAFLGFDKTLLDSEVIELLKIIAGEKNFGHNEDSDAKEDDDDEDLAELHEEGNLPLDEVMKKYKGHPSMPVLKKLKENSSPKPQSPYLRGRRAAAIIADAANKAVLDPDSKPEGSSTSKAALAAEQTEVPGPSSTKFGIENDSSNSNNSAEAEAKTTSPQSSAKDKVANGSVTLKTTVKESEQNGSVSSSENKADENIKPIKRSEKGANDGAISNEADCEPKQNGNITDADDKEVSTEKSEANDTAITSTSKEVKEKKKVIPVDSSEEEDADFDARQAMEYSSDDENDEEDLGENDTEDSEDAGYDEEDESGEDEDEETFLANENFCANMIEEPGKDSGCTAVVSLLIGRDLYVANAGDSRCVVCRNGKAIEMSLDHKPEDDEESARIMKAGGTVTIDGRVNGGLNLSRAIGDHGYKMNANLPAEEQMISALPDVKKLIITPEDEFMVLACDGIWNFMSSEEVVNFVRLRIKDKNKKISQICEELFDACLAPNTMGDGTGCDNMTAVIVRFKPALLELPTKINAKETEDVLQACQQQQQQQHQQQQQKQSEAESTAKKAQKRAIALTASNDDCSEAESKRMKTDNNDDIDTTASNKDRQSSTSNVSDVTTNSNCSSSSASSSLEDKKESEIEDISANEAQAVSDASST</sequence>
<feature type="compositionally biased region" description="Basic and acidic residues" evidence="10">
    <location>
        <begin position="668"/>
        <end position="677"/>
    </location>
</feature>
<dbReference type="CDD" id="cd00143">
    <property type="entry name" value="PP2Cc"/>
    <property type="match status" value="1"/>
</dbReference>
<dbReference type="InterPro" id="IPR001932">
    <property type="entry name" value="PPM-type_phosphatase-like_dom"/>
</dbReference>
<keyword evidence="6" id="KW-0460">Magnesium</keyword>
<dbReference type="PANTHER" id="PTHR13832:SF803">
    <property type="entry name" value="PROTEIN PHOSPHATASE 1G"/>
    <property type="match status" value="1"/>
</dbReference>
<dbReference type="PANTHER" id="PTHR13832">
    <property type="entry name" value="PROTEIN PHOSPHATASE 2C"/>
    <property type="match status" value="1"/>
</dbReference>
<feature type="region of interest" description="Disordered" evidence="10">
    <location>
        <begin position="634"/>
        <end position="740"/>
    </location>
</feature>
<evidence type="ECO:0000256" key="3">
    <source>
        <dbReference type="ARBA" id="ARBA00013081"/>
    </source>
</evidence>
<organism evidence="12 13">
    <name type="scientific">Glossina austeni</name>
    <name type="common">Savannah tsetse fly</name>
    <dbReference type="NCBI Taxonomy" id="7395"/>
    <lineage>
        <taxon>Eukaryota</taxon>
        <taxon>Metazoa</taxon>
        <taxon>Ecdysozoa</taxon>
        <taxon>Arthropoda</taxon>
        <taxon>Hexapoda</taxon>
        <taxon>Insecta</taxon>
        <taxon>Pterygota</taxon>
        <taxon>Neoptera</taxon>
        <taxon>Endopterygota</taxon>
        <taxon>Diptera</taxon>
        <taxon>Brachycera</taxon>
        <taxon>Muscomorpha</taxon>
        <taxon>Hippoboscoidea</taxon>
        <taxon>Glossinidae</taxon>
        <taxon>Glossina</taxon>
    </lineage>
</organism>
<evidence type="ECO:0000256" key="4">
    <source>
        <dbReference type="ARBA" id="ARBA00022723"/>
    </source>
</evidence>
<dbReference type="EnsemblMetazoa" id="GAUT047073-RA">
    <property type="protein sequence ID" value="GAUT047073-PA"/>
    <property type="gene ID" value="GAUT047073"/>
</dbReference>
<feature type="compositionally biased region" description="Basic and acidic residues" evidence="10">
    <location>
        <begin position="344"/>
        <end position="353"/>
    </location>
</feature>
<dbReference type="FunFam" id="3.60.40.10:FF:000116">
    <property type="entry name" value="Uncharacterized protein, isoform B"/>
    <property type="match status" value="1"/>
</dbReference>
<reference evidence="12" key="1">
    <citation type="submission" date="2020-05" db="UniProtKB">
        <authorList>
            <consortium name="EnsemblMetazoa"/>
        </authorList>
    </citation>
    <scope>IDENTIFICATION</scope>
    <source>
        <strain evidence="12">TTRI</strain>
    </source>
</reference>
<dbReference type="Gene3D" id="3.60.40.10">
    <property type="entry name" value="PPM-type phosphatase domain"/>
    <property type="match status" value="2"/>
</dbReference>
<dbReference type="GO" id="GO:0046872">
    <property type="term" value="F:metal ion binding"/>
    <property type="evidence" value="ECO:0007669"/>
    <property type="project" value="UniProtKB-KW"/>
</dbReference>
<comment type="cofactor">
    <cofactor evidence="1">
        <name>Mn(2+)</name>
        <dbReference type="ChEBI" id="CHEBI:29035"/>
    </cofactor>
</comment>
<feature type="compositionally biased region" description="Polar residues" evidence="10">
    <location>
        <begin position="729"/>
        <end position="740"/>
    </location>
</feature>
<feature type="region of interest" description="Disordered" evidence="10">
    <location>
        <begin position="197"/>
        <end position="410"/>
    </location>
</feature>
<evidence type="ECO:0000313" key="13">
    <source>
        <dbReference type="Proteomes" id="UP000078200"/>
    </source>
</evidence>
<feature type="compositionally biased region" description="Acidic residues" evidence="10">
    <location>
        <begin position="374"/>
        <end position="410"/>
    </location>
</feature>
<evidence type="ECO:0000256" key="1">
    <source>
        <dbReference type="ARBA" id="ARBA00001936"/>
    </source>
</evidence>
<keyword evidence="13" id="KW-1185">Reference proteome</keyword>
<feature type="domain" description="PPM-type phosphatase" evidence="11">
    <location>
        <begin position="23"/>
        <end position="603"/>
    </location>
</feature>
<dbReference type="EC" id="3.1.3.16" evidence="3"/>
<dbReference type="GO" id="GO:0004722">
    <property type="term" value="F:protein serine/threonine phosphatase activity"/>
    <property type="evidence" value="ECO:0007669"/>
    <property type="project" value="UniProtKB-EC"/>
</dbReference>
<evidence type="ECO:0000256" key="5">
    <source>
        <dbReference type="ARBA" id="ARBA00022801"/>
    </source>
</evidence>
<keyword evidence="4" id="KW-0479">Metal-binding</keyword>
<dbReference type="InterPro" id="IPR036457">
    <property type="entry name" value="PPM-type-like_dom_sf"/>
</dbReference>
<dbReference type="PROSITE" id="PS01032">
    <property type="entry name" value="PPM_1"/>
    <property type="match status" value="1"/>
</dbReference>
<proteinExistence type="inferred from homology"/>
<keyword evidence="8" id="KW-0464">Manganese</keyword>
<feature type="compositionally biased region" description="Basic and acidic residues" evidence="10">
    <location>
        <begin position="325"/>
        <end position="334"/>
    </location>
</feature>
<dbReference type="Proteomes" id="UP000078200">
    <property type="component" value="Unassembled WGS sequence"/>
</dbReference>
<evidence type="ECO:0000256" key="6">
    <source>
        <dbReference type="ARBA" id="ARBA00022842"/>
    </source>
</evidence>
<evidence type="ECO:0000256" key="7">
    <source>
        <dbReference type="ARBA" id="ARBA00022912"/>
    </source>
</evidence>
<evidence type="ECO:0000256" key="2">
    <source>
        <dbReference type="ARBA" id="ARBA00006702"/>
    </source>
</evidence>
<name>A0A1A9VTK0_GLOAU</name>
<protein>
    <recommendedName>
        <fullName evidence="3">protein-serine/threonine phosphatase</fullName>
        <ecNumber evidence="3">3.1.3.16</ecNumber>
    </recommendedName>
</protein>
<dbReference type="InterPro" id="IPR015655">
    <property type="entry name" value="PP2C"/>
</dbReference>
<feature type="compositionally biased region" description="Low complexity" evidence="10">
    <location>
        <begin position="692"/>
        <end position="714"/>
    </location>
</feature>
<dbReference type="AlphaFoldDB" id="A0A1A9VTK0"/>
<comment type="similarity">
    <text evidence="2 9">Belongs to the PP2C family.</text>
</comment>
<evidence type="ECO:0000256" key="9">
    <source>
        <dbReference type="RuleBase" id="RU003465"/>
    </source>
</evidence>
<dbReference type="VEuPathDB" id="VectorBase:GAUT047073"/>
<dbReference type="SMART" id="SM00332">
    <property type="entry name" value="PP2Cc"/>
    <property type="match status" value="1"/>
</dbReference>
<dbReference type="SUPFAM" id="SSF81606">
    <property type="entry name" value="PP2C-like"/>
    <property type="match status" value="2"/>
</dbReference>
<dbReference type="Pfam" id="PF00481">
    <property type="entry name" value="PP2C"/>
    <property type="match status" value="2"/>
</dbReference>